<comment type="caution">
    <text evidence="2">The sequence shown here is derived from an EMBL/GenBank/DDBJ whole genome shotgun (WGS) entry which is preliminary data.</text>
</comment>
<dbReference type="Gene3D" id="3.30.310.170">
    <property type="entry name" value="Outer membrane protein assembly factor BamC"/>
    <property type="match status" value="1"/>
</dbReference>
<organism evidence="2">
    <name type="scientific">mine drainage metagenome</name>
    <dbReference type="NCBI Taxonomy" id="410659"/>
    <lineage>
        <taxon>unclassified sequences</taxon>
        <taxon>metagenomes</taxon>
        <taxon>ecological metagenomes</taxon>
    </lineage>
</organism>
<evidence type="ECO:0000256" key="1">
    <source>
        <dbReference type="SAM" id="MobiDB-lite"/>
    </source>
</evidence>
<feature type="compositionally biased region" description="Basic and acidic residues" evidence="1">
    <location>
        <begin position="208"/>
        <end position="219"/>
    </location>
</feature>
<gene>
    <name evidence="2" type="primary">bamC_4</name>
    <name evidence="2" type="ORF">GALL_184870</name>
</gene>
<dbReference type="AlphaFoldDB" id="A0A1J5RU89"/>
<dbReference type="Pfam" id="PF06804">
    <property type="entry name" value="Lipoprotein_18"/>
    <property type="match status" value="1"/>
</dbReference>
<name>A0A1J5RU89_9ZZZZ</name>
<accession>A0A1J5RU89</accession>
<proteinExistence type="predicted"/>
<evidence type="ECO:0000313" key="2">
    <source>
        <dbReference type="EMBL" id="OIQ99550.1"/>
    </source>
</evidence>
<reference evidence="2" key="1">
    <citation type="submission" date="2016-10" db="EMBL/GenBank/DDBJ databases">
        <title>Sequence of Gallionella enrichment culture.</title>
        <authorList>
            <person name="Poehlein A."/>
            <person name="Muehling M."/>
            <person name="Daniel R."/>
        </authorList>
    </citation>
    <scope>NUCLEOTIDE SEQUENCE</scope>
</reference>
<dbReference type="EMBL" id="MLJW01000105">
    <property type="protein sequence ID" value="OIQ99550.1"/>
    <property type="molecule type" value="Genomic_DNA"/>
</dbReference>
<dbReference type="PROSITE" id="PS51257">
    <property type="entry name" value="PROKAR_LIPOPROTEIN"/>
    <property type="match status" value="1"/>
</dbReference>
<dbReference type="InterPro" id="IPR010653">
    <property type="entry name" value="NlpB/DapX"/>
</dbReference>
<dbReference type="InterPro" id="IPR042268">
    <property type="entry name" value="BamC_C"/>
</dbReference>
<feature type="region of interest" description="Disordered" evidence="1">
    <location>
        <begin position="197"/>
        <end position="219"/>
    </location>
</feature>
<protein>
    <submittedName>
        <fullName evidence="2">Outer membrane protein assembly factor BamC</fullName>
    </submittedName>
</protein>
<feature type="compositionally biased region" description="Low complexity" evidence="1">
    <location>
        <begin position="81"/>
        <end position="90"/>
    </location>
</feature>
<feature type="region of interest" description="Disordered" evidence="1">
    <location>
        <begin position="75"/>
        <end position="100"/>
    </location>
</feature>
<sequence>MKSRNIVFGFVAVSLLAGCSMFDRKPVDYKAGAVETPPLEVPPDLTVPETEQRYIIPGTDGEKVASYSEYTRKSEQPCVNPASAPVAATPAPQPAPAPSAKLLEGNGTKSIVLGEPFDRSWRRVGLALDHARLVTTDKDRSKGIYFVAATADKDKKKLPDYQVIVHENAAGSEVTVVDQYGKSGAETNRLVEVLYQNLDKGNPGDQPRPPRGDAVRTTR</sequence>